<sequence length="156" mass="18267">MEYFSGTHPELISNKIIKKLDNELNVDFVHQPKLTDNISSFYTNFIKPNMFPILIFILFAAFLLLKYAIKQDKKTKRKNKHRDDYENETMEDTTESKSLHYVDIMDPDNENGGIDVMDENENEYTEMPISTGDMIRQSKSDDRRIIDNLAKTIFSS</sequence>
<organism evidence="3">
    <name type="scientific">viral metagenome</name>
    <dbReference type="NCBI Taxonomy" id="1070528"/>
    <lineage>
        <taxon>unclassified sequences</taxon>
        <taxon>metagenomes</taxon>
        <taxon>organismal metagenomes</taxon>
    </lineage>
</organism>
<evidence type="ECO:0000256" key="2">
    <source>
        <dbReference type="SAM" id="Phobius"/>
    </source>
</evidence>
<accession>A0A6C0EC37</accession>
<reference evidence="3" key="1">
    <citation type="journal article" date="2020" name="Nature">
        <title>Giant virus diversity and host interactions through global metagenomics.</title>
        <authorList>
            <person name="Schulz F."/>
            <person name="Roux S."/>
            <person name="Paez-Espino D."/>
            <person name="Jungbluth S."/>
            <person name="Walsh D.A."/>
            <person name="Denef V.J."/>
            <person name="McMahon K.D."/>
            <person name="Konstantinidis K.T."/>
            <person name="Eloe-Fadrosh E.A."/>
            <person name="Kyrpides N.C."/>
            <person name="Woyke T."/>
        </authorList>
    </citation>
    <scope>NUCLEOTIDE SEQUENCE</scope>
    <source>
        <strain evidence="3">GVMAG-M-3300023179-27</strain>
    </source>
</reference>
<name>A0A6C0EC37_9ZZZZ</name>
<protein>
    <submittedName>
        <fullName evidence="3">Uncharacterized protein</fullName>
    </submittedName>
</protein>
<feature type="transmembrane region" description="Helical" evidence="2">
    <location>
        <begin position="50"/>
        <end position="69"/>
    </location>
</feature>
<keyword evidence="2" id="KW-0812">Transmembrane</keyword>
<dbReference type="EMBL" id="MN739776">
    <property type="protein sequence ID" value="QHT25953.1"/>
    <property type="molecule type" value="Genomic_DNA"/>
</dbReference>
<dbReference type="AlphaFoldDB" id="A0A6C0EC37"/>
<keyword evidence="2" id="KW-1133">Transmembrane helix</keyword>
<evidence type="ECO:0000256" key="1">
    <source>
        <dbReference type="SAM" id="MobiDB-lite"/>
    </source>
</evidence>
<proteinExistence type="predicted"/>
<evidence type="ECO:0000313" key="3">
    <source>
        <dbReference type="EMBL" id="QHT25953.1"/>
    </source>
</evidence>
<keyword evidence="2" id="KW-0472">Membrane</keyword>
<feature type="region of interest" description="Disordered" evidence="1">
    <location>
        <begin position="72"/>
        <end position="101"/>
    </location>
</feature>